<sequence>MFTTPYIVACIFIFTVVFQGYGKSISDVIDKGTSTEEYSDIGDFSSSIEEEKTDVVLSNLDSLFQVLADGHQELYQEFLRFEDSSKKDLNDEEQVLYWIRESQAGKKIVSACKDIISVLSLDFEDTSVENGPFHQLFHKLDEVVDIWRERDQSKELAYAYRELEMREKELEFKRDLLAWEKEKVAKELSWKREKYIRDIIE</sequence>
<proteinExistence type="predicted"/>
<evidence type="ECO:0000313" key="1">
    <source>
        <dbReference type="EMBL" id="EQM62350.1"/>
    </source>
</evidence>
<name>A0ABP2XDP2_9CHLA</name>
<comment type="caution">
    <text evidence="1">The sequence shown here is derived from an EMBL/GenBank/DDBJ whole genome shotgun (WGS) entry which is preliminary data.</text>
</comment>
<keyword evidence="2" id="KW-1185">Reference proteome</keyword>
<accession>A0ABP2XDP2</accession>
<gene>
    <name evidence="1" type="ORF">H359_0797</name>
</gene>
<dbReference type="RefSeq" id="WP_020370414.1">
    <property type="nucleotide sequence ID" value="NZ_APJW01000003.1"/>
</dbReference>
<reference evidence="1 2" key="1">
    <citation type="submission" date="2013-07" db="EMBL/GenBank/DDBJ databases">
        <title>Isolation of a new Chlamydia species from the feral Sacred Ibis (Threskiornis aethiopicus): Chlamydia ibidis.</title>
        <authorList>
            <person name="Vorimore F."/>
            <person name="Hsia R.-C."/>
            <person name="Huot-Creasy H."/>
            <person name="Bastian S."/>
            <person name="Deruyter L."/>
            <person name="Passet A."/>
            <person name="Sachse K."/>
            <person name="Bavoil P."/>
            <person name="Myers G."/>
            <person name="Laroucau K."/>
        </authorList>
    </citation>
    <scope>NUCLEOTIDE SEQUENCE [LARGE SCALE GENOMIC DNA]</scope>
    <source>
        <strain evidence="1 2">10-1398/6</strain>
    </source>
</reference>
<organism evidence="1 2">
    <name type="scientific">Chlamydia ibidis 10-1398/6</name>
    <dbReference type="NCBI Taxonomy" id="1046581"/>
    <lineage>
        <taxon>Bacteria</taxon>
        <taxon>Pseudomonadati</taxon>
        <taxon>Chlamydiota</taxon>
        <taxon>Chlamydiia</taxon>
        <taxon>Chlamydiales</taxon>
        <taxon>Chlamydiaceae</taxon>
        <taxon>Chlamydia/Chlamydophila group</taxon>
        <taxon>Chlamydia</taxon>
    </lineage>
</organism>
<dbReference type="Proteomes" id="UP000016064">
    <property type="component" value="Unassembled WGS sequence"/>
</dbReference>
<dbReference type="EMBL" id="APJW01000003">
    <property type="protein sequence ID" value="EQM62350.1"/>
    <property type="molecule type" value="Genomic_DNA"/>
</dbReference>
<protein>
    <submittedName>
        <fullName evidence="1">Uncharacterized protein</fullName>
    </submittedName>
</protein>
<evidence type="ECO:0000313" key="2">
    <source>
        <dbReference type="Proteomes" id="UP000016064"/>
    </source>
</evidence>